<sequence length="409" mass="47550">MKIQQLDQSFENRFAGLLKRNFGQDTTSAMYKYFFGMPEYWSNIYGWVDGADLVSIWNQVPIDLMIRKKKVKAYFIEDAITVPNYRNRGLIKQLFLANCHKAKEEKIDFIALTPFKHKYYHDFGFSSAFNRFRLKISLDLLSKTSSSDKYYVKIGNLGEDEQIRTDFYGMLAEFWSNSNYNERMYTNWGSEKYLEFVKDLRVALAYNSTTNHPKGFLIYKLKNRVLNIASFRYTSLGAFDALRNLISSYYDQAASIHCTSLPEDFPIDRFIHSYWNGGDEAIFSYQPSKMLRVVSPKSVFEKFLDIAPQKPLKILLNDSLLPENSGVYTLTEKKTVQFEIEAIHDLEITIHGLAQMITGRFSASDLYLSGEIIFPGNTEVSTLFSEIPEIILELDRLYPKIVTFYPEYD</sequence>
<dbReference type="Pfam" id="PF13530">
    <property type="entry name" value="SCP2_2"/>
    <property type="match status" value="1"/>
</dbReference>
<reference evidence="2" key="1">
    <citation type="submission" date="2022-09" db="EMBL/GenBank/DDBJ databases">
        <title>Actin cytoskeleton and complex cell architecture in an #Asgard archaeon.</title>
        <authorList>
            <person name="Ponce Toledo R.I."/>
            <person name="Schleper C."/>
            <person name="Rodrigues Oliveira T."/>
            <person name="Wollweber F."/>
            <person name="Xu J."/>
            <person name="Rittmann S."/>
            <person name="Klingl A."/>
            <person name="Pilhofer M."/>
        </authorList>
    </citation>
    <scope>NUCLEOTIDE SEQUENCE</scope>
    <source>
        <strain evidence="2">B-35</strain>
    </source>
</reference>
<protein>
    <recommendedName>
        <fullName evidence="1">Enhanced intracellular survival protein domain-containing protein</fullName>
    </recommendedName>
</protein>
<dbReference type="Pfam" id="PF13527">
    <property type="entry name" value="Acetyltransf_9"/>
    <property type="match status" value="1"/>
</dbReference>
<organism evidence="2 3">
    <name type="scientific">Candidatus Lokiarchaeum ossiferum</name>
    <dbReference type="NCBI Taxonomy" id="2951803"/>
    <lineage>
        <taxon>Archaea</taxon>
        <taxon>Promethearchaeati</taxon>
        <taxon>Promethearchaeota</taxon>
        <taxon>Promethearchaeia</taxon>
        <taxon>Promethearchaeales</taxon>
        <taxon>Promethearchaeaceae</taxon>
        <taxon>Candidatus Lokiarchaeum</taxon>
    </lineage>
</organism>
<dbReference type="EMBL" id="CP104013">
    <property type="protein sequence ID" value="UYP47040.1"/>
    <property type="molecule type" value="Genomic_DNA"/>
</dbReference>
<dbReference type="PANTHER" id="PTHR37817:SF1">
    <property type="entry name" value="N-ACETYLTRANSFERASE EIS"/>
    <property type="match status" value="1"/>
</dbReference>
<dbReference type="InterPro" id="IPR016181">
    <property type="entry name" value="Acyl_CoA_acyltransferase"/>
</dbReference>
<dbReference type="Gene3D" id="3.40.630.30">
    <property type="match status" value="2"/>
</dbReference>
<name>A0ABY6HU43_9ARCH</name>
<accession>A0ABY6HU43</accession>
<evidence type="ECO:0000259" key="1">
    <source>
        <dbReference type="Pfam" id="PF13530"/>
    </source>
</evidence>
<dbReference type="SUPFAM" id="SSF55718">
    <property type="entry name" value="SCP-like"/>
    <property type="match status" value="1"/>
</dbReference>
<proteinExistence type="predicted"/>
<evidence type="ECO:0000313" key="2">
    <source>
        <dbReference type="EMBL" id="UYP47040.1"/>
    </source>
</evidence>
<evidence type="ECO:0000313" key="3">
    <source>
        <dbReference type="Proteomes" id="UP001208689"/>
    </source>
</evidence>
<dbReference type="Gene3D" id="3.30.1050.10">
    <property type="entry name" value="SCP2 sterol-binding domain"/>
    <property type="match status" value="1"/>
</dbReference>
<feature type="domain" description="Enhanced intracellular survival protein" evidence="1">
    <location>
        <begin position="309"/>
        <end position="376"/>
    </location>
</feature>
<dbReference type="PANTHER" id="PTHR37817">
    <property type="entry name" value="N-ACETYLTRANSFERASE EIS"/>
    <property type="match status" value="1"/>
</dbReference>
<dbReference type="InterPro" id="IPR036527">
    <property type="entry name" value="SCP2_sterol-bd_dom_sf"/>
</dbReference>
<keyword evidence="3" id="KW-1185">Reference proteome</keyword>
<dbReference type="InterPro" id="IPR025559">
    <property type="entry name" value="Eis_dom"/>
</dbReference>
<dbReference type="SUPFAM" id="SSF55729">
    <property type="entry name" value="Acyl-CoA N-acyltransferases (Nat)"/>
    <property type="match status" value="1"/>
</dbReference>
<dbReference type="InterPro" id="IPR051554">
    <property type="entry name" value="Acetyltransferase_Eis"/>
</dbReference>
<gene>
    <name evidence="2" type="ORF">NEF87_003325</name>
</gene>
<dbReference type="Proteomes" id="UP001208689">
    <property type="component" value="Chromosome"/>
</dbReference>